<sequence length="129" mass="14523">MQKTTGNNAIYTVLLEDCHFVVDLPVSRLNLYQTPDGSNFEPTTLRGFLGSFERYLRDQNNGYSSIHGPEFAKLKEVFQAKQLKGEGLGNKPKSAVPITDEEIRQLWETKQLGKESSESIVNSLVFLTL</sequence>
<organism evidence="1 2">
    <name type="scientific">Mya arenaria</name>
    <name type="common">Soft-shell clam</name>
    <dbReference type="NCBI Taxonomy" id="6604"/>
    <lineage>
        <taxon>Eukaryota</taxon>
        <taxon>Metazoa</taxon>
        <taxon>Spiralia</taxon>
        <taxon>Lophotrochozoa</taxon>
        <taxon>Mollusca</taxon>
        <taxon>Bivalvia</taxon>
        <taxon>Autobranchia</taxon>
        <taxon>Heteroconchia</taxon>
        <taxon>Euheterodonta</taxon>
        <taxon>Imparidentia</taxon>
        <taxon>Neoheterodontei</taxon>
        <taxon>Myida</taxon>
        <taxon>Myoidea</taxon>
        <taxon>Myidae</taxon>
        <taxon>Mya</taxon>
    </lineage>
</organism>
<dbReference type="InterPro" id="IPR042838">
    <property type="entry name" value="KIAA1958"/>
</dbReference>
<accession>A0ABY7E7L5</accession>
<dbReference type="Proteomes" id="UP001164746">
    <property type="component" value="Chromosome 5"/>
</dbReference>
<name>A0ABY7E7L5_MYAAR</name>
<reference evidence="1" key="1">
    <citation type="submission" date="2022-11" db="EMBL/GenBank/DDBJ databases">
        <title>Centuries of genome instability and evolution in soft-shell clam transmissible cancer (bioRxiv).</title>
        <authorList>
            <person name="Hart S.F.M."/>
            <person name="Yonemitsu M.A."/>
            <person name="Giersch R.M."/>
            <person name="Beal B.F."/>
            <person name="Arriagada G."/>
            <person name="Davis B.W."/>
            <person name="Ostrander E.A."/>
            <person name="Goff S.P."/>
            <person name="Metzger M.J."/>
        </authorList>
    </citation>
    <scope>NUCLEOTIDE SEQUENCE</scope>
    <source>
        <strain evidence="1">MELC-2E11</strain>
        <tissue evidence="1">Siphon/mantle</tissue>
    </source>
</reference>
<protein>
    <submittedName>
        <fullName evidence="1">Uncharacterized protein</fullName>
    </submittedName>
</protein>
<evidence type="ECO:0000313" key="1">
    <source>
        <dbReference type="EMBL" id="WAR04748.1"/>
    </source>
</evidence>
<gene>
    <name evidence="1" type="ORF">MAR_020117</name>
</gene>
<dbReference type="PANTHER" id="PTHR46963">
    <property type="entry name" value="SIMILAR TO RIKEN CDNA E130308A19"/>
    <property type="match status" value="1"/>
</dbReference>
<dbReference type="PANTHER" id="PTHR46963:SF4">
    <property type="entry name" value="HYPOTHETICAL PROTEIN MGC115716"/>
    <property type="match status" value="1"/>
</dbReference>
<dbReference type="EMBL" id="CP111016">
    <property type="protein sequence ID" value="WAR04748.1"/>
    <property type="molecule type" value="Genomic_DNA"/>
</dbReference>
<proteinExistence type="predicted"/>
<evidence type="ECO:0000313" key="2">
    <source>
        <dbReference type="Proteomes" id="UP001164746"/>
    </source>
</evidence>
<keyword evidence="2" id="KW-1185">Reference proteome</keyword>